<dbReference type="AlphaFoldDB" id="A0A284QKF9"/>
<accession>A0A284QKF9</accession>
<evidence type="ECO:0000313" key="2">
    <source>
        <dbReference type="Proteomes" id="UP000219338"/>
    </source>
</evidence>
<reference evidence="2" key="1">
    <citation type="journal article" date="2017" name="Nat. Ecol. Evol.">
        <title>Genome expansion and lineage-specific genetic innovations in the forest pathogenic fungi Armillaria.</title>
        <authorList>
            <person name="Sipos G."/>
            <person name="Prasanna A.N."/>
            <person name="Walter M.C."/>
            <person name="O'Connor E."/>
            <person name="Balint B."/>
            <person name="Krizsan K."/>
            <person name="Kiss B."/>
            <person name="Hess J."/>
            <person name="Varga T."/>
            <person name="Slot J."/>
            <person name="Riley R."/>
            <person name="Boka B."/>
            <person name="Rigling D."/>
            <person name="Barry K."/>
            <person name="Lee J."/>
            <person name="Mihaltcheva S."/>
            <person name="LaButti K."/>
            <person name="Lipzen A."/>
            <person name="Waldron R."/>
            <person name="Moloney N.M."/>
            <person name="Sperisen C."/>
            <person name="Kredics L."/>
            <person name="Vagvoelgyi C."/>
            <person name="Patrignani A."/>
            <person name="Fitzpatrick D."/>
            <person name="Nagy I."/>
            <person name="Doyle S."/>
            <person name="Anderson J.B."/>
            <person name="Grigoriev I.V."/>
            <person name="Gueldener U."/>
            <person name="Muensterkoetter M."/>
            <person name="Nagy L.G."/>
        </authorList>
    </citation>
    <scope>NUCLEOTIDE SEQUENCE [LARGE SCALE GENOMIC DNA]</scope>
    <source>
        <strain evidence="2">C18/9</strain>
    </source>
</reference>
<name>A0A284QKF9_ARMOS</name>
<evidence type="ECO:0000313" key="1">
    <source>
        <dbReference type="EMBL" id="SJK96956.1"/>
    </source>
</evidence>
<sequence>MRLLVLFPVHQATRMATQRNDNNVMMYPSLLISLCIAFDSTMAFNGSERIVIANIVRTLGLEGHKTDVNYKMSHRFGCWHLWEITSFSIDVGSYTIDGEYLSFALSSGTSPRQDVVLPQCISEPRSATALLS</sequence>
<protein>
    <submittedName>
        <fullName evidence="1">Uncharacterized protein</fullName>
    </submittedName>
</protein>
<keyword evidence="2" id="KW-1185">Reference proteome</keyword>
<proteinExistence type="predicted"/>
<organism evidence="1 2">
    <name type="scientific">Armillaria ostoyae</name>
    <name type="common">Armillaria root rot fungus</name>
    <dbReference type="NCBI Taxonomy" id="47428"/>
    <lineage>
        <taxon>Eukaryota</taxon>
        <taxon>Fungi</taxon>
        <taxon>Dikarya</taxon>
        <taxon>Basidiomycota</taxon>
        <taxon>Agaricomycotina</taxon>
        <taxon>Agaricomycetes</taxon>
        <taxon>Agaricomycetidae</taxon>
        <taxon>Agaricales</taxon>
        <taxon>Marasmiineae</taxon>
        <taxon>Physalacriaceae</taxon>
        <taxon>Armillaria</taxon>
    </lineage>
</organism>
<dbReference type="EMBL" id="FUEG01000001">
    <property type="protein sequence ID" value="SJK96956.1"/>
    <property type="molecule type" value="Genomic_DNA"/>
</dbReference>
<gene>
    <name evidence="1" type="ORF">ARMOST_00205</name>
</gene>
<dbReference type="Proteomes" id="UP000219338">
    <property type="component" value="Unassembled WGS sequence"/>
</dbReference>